<dbReference type="GO" id="GO:0016740">
    <property type="term" value="F:transferase activity"/>
    <property type="evidence" value="ECO:0007669"/>
    <property type="project" value="UniProtKB-KW"/>
</dbReference>
<dbReference type="SUPFAM" id="SSF52540">
    <property type="entry name" value="P-loop containing nucleoside triphosphate hydrolases"/>
    <property type="match status" value="1"/>
</dbReference>
<dbReference type="PANTHER" id="PTHR36451:SF1">
    <property type="entry name" value="OMEGA-HYDROXY-BETA-DIHYDROMENAQUINONE-9 SULFOTRANSFERASE STF3"/>
    <property type="match status" value="1"/>
</dbReference>
<gene>
    <name evidence="1" type="ORF">DBW98_00095</name>
</gene>
<evidence type="ECO:0000313" key="2">
    <source>
        <dbReference type="Proteomes" id="UP000253032"/>
    </source>
</evidence>
<organism evidence="1 2">
    <name type="scientific">SAR86 cluster bacterium</name>
    <dbReference type="NCBI Taxonomy" id="2030880"/>
    <lineage>
        <taxon>Bacteria</taxon>
        <taxon>Pseudomonadati</taxon>
        <taxon>Pseudomonadota</taxon>
        <taxon>Gammaproteobacteria</taxon>
        <taxon>SAR86 cluster</taxon>
    </lineage>
</organism>
<dbReference type="InterPro" id="IPR027417">
    <property type="entry name" value="P-loop_NTPase"/>
</dbReference>
<proteinExistence type="predicted"/>
<reference evidence="1 2" key="1">
    <citation type="journal article" date="2018" name="Microbiome">
        <title>Fine metagenomic profile of the Mediterranean stratified and mixed water columns revealed by assembly and recruitment.</title>
        <authorList>
            <person name="Haro-Moreno J.M."/>
            <person name="Lopez-Perez M."/>
            <person name="De La Torre J.R."/>
            <person name="Picazo A."/>
            <person name="Camacho A."/>
            <person name="Rodriguez-Valera F."/>
        </authorList>
    </citation>
    <scope>NUCLEOTIDE SEQUENCE [LARGE SCALE GENOMIC DNA]</scope>
    <source>
        <strain evidence="1">MED-G84</strain>
    </source>
</reference>
<keyword evidence="1" id="KW-0808">Transferase</keyword>
<protein>
    <submittedName>
        <fullName evidence="1">Sulfotransferase</fullName>
    </submittedName>
</protein>
<dbReference type="AlphaFoldDB" id="A0A368BS00"/>
<accession>A0A368BS00</accession>
<dbReference type="Pfam" id="PF13469">
    <property type="entry name" value="Sulfotransfer_3"/>
    <property type="match status" value="1"/>
</dbReference>
<dbReference type="InterPro" id="IPR052736">
    <property type="entry name" value="Stf3_sulfotransferase"/>
</dbReference>
<sequence length="379" mass="43764">MLDSLEIIKEAKNQTGLSNFGNPLFLEGFEVLIKSINQEADLNEIGLGAQQQRLTGILINLLRIEEAFDKNPEILSEEIESPVVIVGLPRTGSTMTHRLLASDPNHTAMLWWEGRYPAMLEGESRGNPIDRMEMGKAEVEAVMQASPDALTIHPWDYKGADEEILLLEHTFFSTVPESFMRLPTYSKWVESQDHIHAYSQLKRMLQYLQWQNPGRENKRWVLKSPHHLGFIDKLLLIFPDSKVIQTHRDPHKTVPSFCSMCANLFEPISNSYDKNEIGHHWAHKLAKVLNHCMNVSNANKENFLNLEFNKMIKDPILEMTEVYEFIGEDFTDQAENAMNAWKEENQHEMGAHQYSLEEFGLAKSFIEDNFNEYINQYIK</sequence>
<dbReference type="EMBL" id="QOPC01000001">
    <property type="protein sequence ID" value="RCL39637.1"/>
    <property type="molecule type" value="Genomic_DNA"/>
</dbReference>
<evidence type="ECO:0000313" key="1">
    <source>
        <dbReference type="EMBL" id="RCL39637.1"/>
    </source>
</evidence>
<dbReference type="Proteomes" id="UP000253032">
    <property type="component" value="Unassembled WGS sequence"/>
</dbReference>
<dbReference type="PANTHER" id="PTHR36451">
    <property type="entry name" value="PAPS-DEPENDENT SULFOTRANSFERASE STF3"/>
    <property type="match status" value="1"/>
</dbReference>
<name>A0A368BS00_9GAMM</name>
<dbReference type="Gene3D" id="3.40.50.300">
    <property type="entry name" value="P-loop containing nucleotide triphosphate hydrolases"/>
    <property type="match status" value="1"/>
</dbReference>
<comment type="caution">
    <text evidence="1">The sequence shown here is derived from an EMBL/GenBank/DDBJ whole genome shotgun (WGS) entry which is preliminary data.</text>
</comment>